<evidence type="ECO:0000313" key="6">
    <source>
        <dbReference type="EMBL" id="SIS47876.1"/>
    </source>
</evidence>
<accession>A0A1N7JF49</accession>
<evidence type="ECO:0000256" key="5">
    <source>
        <dbReference type="ARBA" id="ARBA00023600"/>
    </source>
</evidence>
<keyword evidence="4" id="KW-0472">Membrane</keyword>
<sequence>MLGVLLFLVILDYLSGMIAAAMEGKLNSGVGMIGITKKILTFALVAVAHLVDGTLGENHLFRDAAIFFYLANEMLSILENAGRIGVPIPPGFHQAIELLKGKEEEK</sequence>
<dbReference type="NCBIfam" id="TIGR01593">
    <property type="entry name" value="holin_tox_secr"/>
    <property type="match status" value="1"/>
</dbReference>
<comment type="subcellular location">
    <subcellularLocation>
        <location evidence="1">Membrane</location>
        <topology evidence="1">Multi-pass membrane protein</topology>
    </subcellularLocation>
</comment>
<dbReference type="GO" id="GO:0016020">
    <property type="term" value="C:membrane"/>
    <property type="evidence" value="ECO:0007669"/>
    <property type="project" value="UniProtKB-SubCell"/>
</dbReference>
<evidence type="ECO:0000256" key="4">
    <source>
        <dbReference type="ARBA" id="ARBA00023136"/>
    </source>
</evidence>
<protein>
    <submittedName>
        <fullName evidence="6">Toxin secretion/phage lysis holin</fullName>
    </submittedName>
</protein>
<keyword evidence="7" id="KW-1185">Reference proteome</keyword>
<proteinExistence type="inferred from homology"/>
<evidence type="ECO:0000313" key="7">
    <source>
        <dbReference type="Proteomes" id="UP000186795"/>
    </source>
</evidence>
<name>A0A1N7JF49_9BACL</name>
<evidence type="ECO:0000256" key="3">
    <source>
        <dbReference type="ARBA" id="ARBA00022989"/>
    </source>
</evidence>
<dbReference type="Proteomes" id="UP000186795">
    <property type="component" value="Unassembled WGS sequence"/>
</dbReference>
<comment type="similarity">
    <text evidence="5">Belongs to the bacteriophage holin family. Cp-1 holin subfamily.</text>
</comment>
<evidence type="ECO:0000256" key="1">
    <source>
        <dbReference type="ARBA" id="ARBA00004141"/>
    </source>
</evidence>
<organism evidence="6 7">
    <name type="scientific">Kroppenstedtia eburnea</name>
    <dbReference type="NCBI Taxonomy" id="714067"/>
    <lineage>
        <taxon>Bacteria</taxon>
        <taxon>Bacillati</taxon>
        <taxon>Bacillota</taxon>
        <taxon>Bacilli</taxon>
        <taxon>Bacillales</taxon>
        <taxon>Thermoactinomycetaceae</taxon>
        <taxon>Kroppenstedtia</taxon>
    </lineage>
</organism>
<evidence type="ECO:0000256" key="2">
    <source>
        <dbReference type="ARBA" id="ARBA00022692"/>
    </source>
</evidence>
<reference evidence="7" key="1">
    <citation type="submission" date="2017-01" db="EMBL/GenBank/DDBJ databases">
        <authorList>
            <person name="Varghese N."/>
            <person name="Submissions S."/>
        </authorList>
    </citation>
    <scope>NUCLEOTIDE SEQUENCE [LARGE SCALE GENOMIC DNA]</scope>
    <source>
        <strain evidence="7">DSM 45196</strain>
    </source>
</reference>
<gene>
    <name evidence="6" type="ORF">SAMN05421790_1029</name>
</gene>
<dbReference type="EMBL" id="FTOD01000002">
    <property type="protein sequence ID" value="SIS47876.1"/>
    <property type="molecule type" value="Genomic_DNA"/>
</dbReference>
<keyword evidence="3" id="KW-1133">Transmembrane helix</keyword>
<dbReference type="AlphaFoldDB" id="A0A1N7JF49"/>
<keyword evidence="2" id="KW-0812">Transmembrane</keyword>
<dbReference type="InterPro" id="IPR006480">
    <property type="entry name" value="Phage_holin_4_1"/>
</dbReference>
<dbReference type="Pfam" id="PF05105">
    <property type="entry name" value="Phage_holin_4_1"/>
    <property type="match status" value="1"/>
</dbReference>